<evidence type="ECO:0000313" key="1">
    <source>
        <dbReference type="EMBL" id="SHG21793.1"/>
    </source>
</evidence>
<name>A0A1M5I196_9ALTE</name>
<sequence>MRAFYIVGTAIVIAAVCAYFFMAGQPQSSLPTETELETVNADSTTVGNSDALSTSSDVTADSIVTNADQAETTMYQPDTNRADSGKNIDDDWCIANTELADSDFQLAQEQKREWDLARGDISLVVVKANPDAPNADYIQPYIELSKDDLIAHAKNDDKYALLVLAQRPDIDSKDRERAAKQLVILGQTSQPLSLLIIHEISQAQVAYQKENAVVPEVKKHVANTLSYVKYGLTRKDPTALLTYLLFVKQHHEGQFVFDPESVLSDEELSRIDSHTQKLTDMLDSRRAKRYLPPIQDVEIPAIAYHDYDYELARAHHLYDTYLTNSRTIKALYPEATERSPCVETILSHVGSAAK</sequence>
<dbReference type="AlphaFoldDB" id="A0A1M5I196"/>
<dbReference type="RefSeq" id="WP_073320754.1">
    <property type="nucleotide sequence ID" value="NZ_FQWD01000002.1"/>
</dbReference>
<reference evidence="2" key="1">
    <citation type="submission" date="2016-11" db="EMBL/GenBank/DDBJ databases">
        <authorList>
            <person name="Varghese N."/>
            <person name="Submissions S."/>
        </authorList>
    </citation>
    <scope>NUCLEOTIDE SEQUENCE [LARGE SCALE GENOMIC DNA]</scope>
    <source>
        <strain evidence="2">CGMCC 1.8995</strain>
    </source>
</reference>
<dbReference type="STRING" id="634436.SAMN05216361_1718"/>
<accession>A0A1M5I196</accession>
<proteinExistence type="predicted"/>
<protein>
    <submittedName>
        <fullName evidence="1">Uncharacterized protein</fullName>
    </submittedName>
</protein>
<dbReference type="EMBL" id="FQWD01000002">
    <property type="protein sequence ID" value="SHG21793.1"/>
    <property type="molecule type" value="Genomic_DNA"/>
</dbReference>
<keyword evidence="2" id="KW-1185">Reference proteome</keyword>
<dbReference type="Proteomes" id="UP000184520">
    <property type="component" value="Unassembled WGS sequence"/>
</dbReference>
<gene>
    <name evidence="1" type="ORF">SAMN05216361_1718</name>
</gene>
<evidence type="ECO:0000313" key="2">
    <source>
        <dbReference type="Proteomes" id="UP000184520"/>
    </source>
</evidence>
<organism evidence="1 2">
    <name type="scientific">Marisediminitalea aggregata</name>
    <dbReference type="NCBI Taxonomy" id="634436"/>
    <lineage>
        <taxon>Bacteria</taxon>
        <taxon>Pseudomonadati</taxon>
        <taxon>Pseudomonadota</taxon>
        <taxon>Gammaproteobacteria</taxon>
        <taxon>Alteromonadales</taxon>
        <taxon>Alteromonadaceae</taxon>
        <taxon>Marisediminitalea</taxon>
    </lineage>
</organism>
<dbReference type="OrthoDB" id="6387128at2"/>